<gene>
    <name evidence="2" type="ORF">K452DRAFT_284753</name>
</gene>
<evidence type="ECO:0000313" key="2">
    <source>
        <dbReference type="EMBL" id="KAF2144431.1"/>
    </source>
</evidence>
<proteinExistence type="predicted"/>
<evidence type="ECO:0000256" key="1">
    <source>
        <dbReference type="SAM" id="MobiDB-lite"/>
    </source>
</evidence>
<reference evidence="2" key="1">
    <citation type="journal article" date="2020" name="Stud. Mycol.">
        <title>101 Dothideomycetes genomes: a test case for predicting lifestyles and emergence of pathogens.</title>
        <authorList>
            <person name="Haridas S."/>
            <person name="Albert R."/>
            <person name="Binder M."/>
            <person name="Bloem J."/>
            <person name="Labutti K."/>
            <person name="Salamov A."/>
            <person name="Andreopoulos B."/>
            <person name="Baker S."/>
            <person name="Barry K."/>
            <person name="Bills G."/>
            <person name="Bluhm B."/>
            <person name="Cannon C."/>
            <person name="Castanera R."/>
            <person name="Culley D."/>
            <person name="Daum C."/>
            <person name="Ezra D."/>
            <person name="Gonzalez J."/>
            <person name="Henrissat B."/>
            <person name="Kuo A."/>
            <person name="Liang C."/>
            <person name="Lipzen A."/>
            <person name="Lutzoni F."/>
            <person name="Magnuson J."/>
            <person name="Mondo S."/>
            <person name="Nolan M."/>
            <person name="Ohm R."/>
            <person name="Pangilinan J."/>
            <person name="Park H.-J."/>
            <person name="Ramirez L."/>
            <person name="Alfaro M."/>
            <person name="Sun H."/>
            <person name="Tritt A."/>
            <person name="Yoshinaga Y."/>
            <person name="Zwiers L.-H."/>
            <person name="Turgeon B."/>
            <person name="Goodwin S."/>
            <person name="Spatafora J."/>
            <person name="Crous P."/>
            <person name="Grigoriev I."/>
        </authorList>
    </citation>
    <scope>NUCLEOTIDE SEQUENCE</scope>
    <source>
        <strain evidence="2">CBS 121167</strain>
    </source>
</reference>
<organism evidence="2 3">
    <name type="scientific">Aplosporella prunicola CBS 121167</name>
    <dbReference type="NCBI Taxonomy" id="1176127"/>
    <lineage>
        <taxon>Eukaryota</taxon>
        <taxon>Fungi</taxon>
        <taxon>Dikarya</taxon>
        <taxon>Ascomycota</taxon>
        <taxon>Pezizomycotina</taxon>
        <taxon>Dothideomycetes</taxon>
        <taxon>Dothideomycetes incertae sedis</taxon>
        <taxon>Botryosphaeriales</taxon>
        <taxon>Aplosporellaceae</taxon>
        <taxon>Aplosporella</taxon>
    </lineage>
</organism>
<name>A0A6A6BPF3_9PEZI</name>
<dbReference type="AlphaFoldDB" id="A0A6A6BPF3"/>
<accession>A0A6A6BPF3</accession>
<protein>
    <submittedName>
        <fullName evidence="2">Uncharacterized protein</fullName>
    </submittedName>
</protein>
<keyword evidence="3" id="KW-1185">Reference proteome</keyword>
<dbReference type="Proteomes" id="UP000799438">
    <property type="component" value="Unassembled WGS sequence"/>
</dbReference>
<feature type="compositionally biased region" description="Basic residues" evidence="1">
    <location>
        <begin position="7"/>
        <end position="19"/>
    </location>
</feature>
<dbReference type="RefSeq" id="XP_033400143.1">
    <property type="nucleotide sequence ID" value="XM_033540004.1"/>
</dbReference>
<dbReference type="GeneID" id="54297500"/>
<feature type="region of interest" description="Disordered" evidence="1">
    <location>
        <begin position="1"/>
        <end position="54"/>
    </location>
</feature>
<sequence length="54" mass="6115">MSEPQTKIRHLSQHRHLHAHYSTPSISPVAPYPRTRIFTVNPPSSPSQRGNSAR</sequence>
<dbReference type="EMBL" id="ML995479">
    <property type="protein sequence ID" value="KAF2144431.1"/>
    <property type="molecule type" value="Genomic_DNA"/>
</dbReference>
<evidence type="ECO:0000313" key="3">
    <source>
        <dbReference type="Proteomes" id="UP000799438"/>
    </source>
</evidence>